<dbReference type="EC" id="1.-.-.-" evidence="2"/>
<dbReference type="EMBL" id="CP009389">
    <property type="protein sequence ID" value="AIN97498.1"/>
    <property type="molecule type" value="Genomic_DNA"/>
</dbReference>
<dbReference type="SUPFAM" id="SSF51905">
    <property type="entry name" value="FAD/NAD(P)-binding domain"/>
    <property type="match status" value="1"/>
</dbReference>
<dbReference type="RefSeq" id="XP_010698205.1">
    <property type="nucleotide sequence ID" value="XM_010699903.1"/>
</dbReference>
<dbReference type="GeneID" id="22574213"/>
<dbReference type="OrthoDB" id="5376590at2759"/>
<dbReference type="InterPro" id="IPR036188">
    <property type="entry name" value="FAD/NAD-bd_sf"/>
</dbReference>
<keyword evidence="3" id="KW-1185">Reference proteome</keyword>
<dbReference type="VEuPathDB" id="TriTrypDB:LPAL13_200006400"/>
<protein>
    <submittedName>
        <fullName evidence="2">Pyridine nucleotide-disulfide oxidoreductase, putative</fullName>
        <ecNumber evidence="2">1.-.-.-</ecNumber>
    </submittedName>
</protein>
<dbReference type="PANTHER" id="PTHR10632:SF2">
    <property type="entry name" value="SULFIDE:QUINONE OXIDOREDUCTASE, MITOCHONDRIAL"/>
    <property type="match status" value="1"/>
</dbReference>
<dbReference type="GO" id="GO:0071949">
    <property type="term" value="F:FAD binding"/>
    <property type="evidence" value="ECO:0007669"/>
    <property type="project" value="TreeGrafter"/>
</dbReference>
<dbReference type="GO" id="GO:0005739">
    <property type="term" value="C:mitochondrion"/>
    <property type="evidence" value="ECO:0007669"/>
    <property type="project" value="TreeGrafter"/>
</dbReference>
<dbReference type="AlphaFoldDB" id="A0A088RNI2"/>
<evidence type="ECO:0000313" key="2">
    <source>
        <dbReference type="EMBL" id="AIN97498.1"/>
    </source>
</evidence>
<keyword evidence="1" id="KW-0812">Transmembrane</keyword>
<dbReference type="Gene3D" id="3.50.50.100">
    <property type="match status" value="1"/>
</dbReference>
<gene>
    <name evidence="2" type="ORF">LPMP_200060</name>
</gene>
<proteinExistence type="predicted"/>
<dbReference type="VEuPathDB" id="TriTrypDB:LPMP_200060"/>
<evidence type="ECO:0000256" key="1">
    <source>
        <dbReference type="SAM" id="Phobius"/>
    </source>
</evidence>
<reference evidence="2 3" key="1">
    <citation type="journal article" date="2015" name="Sci. Rep.">
        <title>The genome of Leishmania panamensis: insights into genomics of the L. (Viannia) subgenus.</title>
        <authorList>
            <person name="Llanes A."/>
            <person name="Restrepo C.M."/>
            <person name="Vecchio G.D."/>
            <person name="Anguizola F.J."/>
            <person name="Lleonart R."/>
        </authorList>
    </citation>
    <scope>NUCLEOTIDE SEQUENCE [LARGE SCALE GENOMIC DNA]</scope>
    <source>
        <strain evidence="2 3">MHOM/PA/94/PSC-1</strain>
    </source>
</reference>
<dbReference type="eggNOG" id="KOG3851">
    <property type="taxonomic scope" value="Eukaryota"/>
</dbReference>
<sequence length="794" mass="86806">MRRTRLHRMYLPRVPKKDPNVHPLQVQSAQRFLRTAGAGAVLAVLLSAFLALRKTQQRSRLSEKELLRKRQGQHVVIVGGGAGGSALAALLANSAPDLRITVIEKDKQQVFLGHVPLAHVGHRSYDIATSTGVDVVRSPAAWNVTRDANLVAAEVLRVDPNAKKVYVRSTKAMLIAAAAPNEDDAGERRPSWGADLLSRYWPSRHPQVSTVSVNEDGSANLSDGTTVFSYDALVVAAGANRSLGSLVGQVQPAQLDTYRIAVNPGTTRDSLVNLFSGNVVHVKVPPASFVLQIEAARALTTPLRAASGSGVPSLELGVTVSPALCTPLPTAAPSTPSSSAARTPLSMPAPLARWYGTSRAAATSPETAGAALIPDEVAERLRGVSGLTATVSPLNTLAKWCMHYSSRQHDSTFVSSVNTIWKFLHYYNKLGLCQYTVVTADPQPIGPAPRAVNTVIERFWRERQLACQQPSGDFPERFHLLFHSYLAAVDTVTNVATLYDYLNNAEVRVPYSLLVLDLPLCAPSFVRQSGLHRTRYVEECVMPALQRGTGEAAAAPQLRKHPFLGKAKKELEAFFADEASFMDVNHETLQHRRYADIFALGDVAGVPSSKSYGAVYAQVPVVAHNIRQALANQRIQAQLESDLTEVSRTETSAAVTQAPALPKASAKYTGYSSFHVVMTTWRAMWPEMCYDAPQTELRCLSPPSSPADLAEAATKRELDVVAPLAHCDHHLWNSLAWRDLRGFLNGLFHELALYELMYFFIFSRGLWHSPSWFYVPTYSPIDGTPHVPTWRDLL</sequence>
<evidence type="ECO:0000313" key="3">
    <source>
        <dbReference type="Proteomes" id="UP000063063"/>
    </source>
</evidence>
<feature type="transmembrane region" description="Helical" evidence="1">
    <location>
        <begin position="32"/>
        <end position="52"/>
    </location>
</feature>
<dbReference type="InterPro" id="IPR015904">
    <property type="entry name" value="Sulphide_quinone_reductase"/>
</dbReference>
<dbReference type="Proteomes" id="UP000063063">
    <property type="component" value="Chromosome 20"/>
</dbReference>
<dbReference type="GO" id="GO:0070224">
    <property type="term" value="F:sulfide:quinone oxidoreductase activity"/>
    <property type="evidence" value="ECO:0007669"/>
    <property type="project" value="TreeGrafter"/>
</dbReference>
<dbReference type="Pfam" id="PF13450">
    <property type="entry name" value="NAD_binding_8"/>
    <property type="match status" value="1"/>
</dbReference>
<dbReference type="PANTHER" id="PTHR10632">
    <property type="entry name" value="SULFIDE:QUINONE OXIDOREDUCTASE"/>
    <property type="match status" value="1"/>
</dbReference>
<dbReference type="GO" id="GO:0070221">
    <property type="term" value="P:sulfide oxidation, using sulfide:quinone oxidoreductase"/>
    <property type="evidence" value="ECO:0007669"/>
    <property type="project" value="TreeGrafter"/>
</dbReference>
<keyword evidence="1" id="KW-0472">Membrane</keyword>
<accession>A0A088RNI2</accession>
<keyword evidence="2" id="KW-0560">Oxidoreductase</keyword>
<dbReference type="KEGG" id="lpan:LPMP_200060"/>
<name>A0A088RNI2_LEIPA</name>
<organism evidence="2 3">
    <name type="scientific">Leishmania panamensis</name>
    <dbReference type="NCBI Taxonomy" id="5679"/>
    <lineage>
        <taxon>Eukaryota</taxon>
        <taxon>Discoba</taxon>
        <taxon>Euglenozoa</taxon>
        <taxon>Kinetoplastea</taxon>
        <taxon>Metakinetoplastina</taxon>
        <taxon>Trypanosomatida</taxon>
        <taxon>Trypanosomatidae</taxon>
        <taxon>Leishmaniinae</taxon>
        <taxon>Leishmania</taxon>
        <taxon>Leishmania guyanensis species complex</taxon>
    </lineage>
</organism>
<dbReference type="Gene3D" id="3.50.50.60">
    <property type="entry name" value="FAD/NAD(P)-binding domain"/>
    <property type="match status" value="1"/>
</dbReference>
<keyword evidence="1" id="KW-1133">Transmembrane helix</keyword>